<organism evidence="1 2">
    <name type="scientific">Penicillium roqueforti (strain FM164)</name>
    <dbReference type="NCBI Taxonomy" id="1365484"/>
    <lineage>
        <taxon>Eukaryota</taxon>
        <taxon>Fungi</taxon>
        <taxon>Dikarya</taxon>
        <taxon>Ascomycota</taxon>
        <taxon>Pezizomycotina</taxon>
        <taxon>Eurotiomycetes</taxon>
        <taxon>Eurotiomycetidae</taxon>
        <taxon>Eurotiales</taxon>
        <taxon>Aspergillaceae</taxon>
        <taxon>Penicillium</taxon>
    </lineage>
</organism>
<proteinExistence type="predicted"/>
<gene>
    <name evidence="1" type="ORF">PROQFM164_S01g001589</name>
</gene>
<name>W6PUB1_PENRF</name>
<accession>W6PUB1</accession>
<sequence>MFEPSLMSDQGVMFSPNAPLGAYIFSRLCLAEYPAVDLSSLECFPSSLPIWGLWFFAPCRSQAI</sequence>
<keyword evidence="2" id="KW-1185">Reference proteome</keyword>
<reference evidence="1" key="1">
    <citation type="journal article" date="2014" name="Nat. Commun.">
        <title>Multiple recent horizontal transfers of a large genomic region in cheese making fungi.</title>
        <authorList>
            <person name="Cheeseman K."/>
            <person name="Ropars J."/>
            <person name="Renault P."/>
            <person name="Dupont J."/>
            <person name="Gouzy J."/>
            <person name="Branca A."/>
            <person name="Abraham A.L."/>
            <person name="Ceppi M."/>
            <person name="Conseiller E."/>
            <person name="Debuchy R."/>
            <person name="Malagnac F."/>
            <person name="Goarin A."/>
            <person name="Silar P."/>
            <person name="Lacoste S."/>
            <person name="Sallet E."/>
            <person name="Bensimon A."/>
            <person name="Giraud T."/>
            <person name="Brygoo Y."/>
        </authorList>
    </citation>
    <scope>NUCLEOTIDE SEQUENCE [LARGE SCALE GENOMIC DNA]</scope>
    <source>
        <strain evidence="1">FM164</strain>
    </source>
</reference>
<dbReference type="EMBL" id="HG792015">
    <property type="protein sequence ID" value="CDM27778.1"/>
    <property type="molecule type" value="Genomic_DNA"/>
</dbReference>
<dbReference type="AlphaFoldDB" id="W6PUB1"/>
<dbReference type="Proteomes" id="UP000030686">
    <property type="component" value="Unassembled WGS sequence"/>
</dbReference>
<protein>
    <submittedName>
        <fullName evidence="1">Genomic scaffold, ProqFM164S01</fullName>
    </submittedName>
</protein>
<evidence type="ECO:0000313" key="2">
    <source>
        <dbReference type="Proteomes" id="UP000030686"/>
    </source>
</evidence>
<evidence type="ECO:0000313" key="1">
    <source>
        <dbReference type="EMBL" id="CDM27778.1"/>
    </source>
</evidence>